<dbReference type="InterPro" id="IPR027463">
    <property type="entry name" value="AcrB_DN_DC_subdom"/>
</dbReference>
<dbReference type="SUPFAM" id="SSF82714">
    <property type="entry name" value="Multidrug efflux transporter AcrB TolC docking domain, DN and DC subdomains"/>
    <property type="match status" value="2"/>
</dbReference>
<dbReference type="Gene3D" id="1.20.1640.10">
    <property type="entry name" value="Multidrug efflux transporter AcrB transmembrane domain"/>
    <property type="match status" value="2"/>
</dbReference>
<dbReference type="GO" id="GO:0042910">
    <property type="term" value="F:xenobiotic transmembrane transporter activity"/>
    <property type="evidence" value="ECO:0007669"/>
    <property type="project" value="TreeGrafter"/>
</dbReference>
<dbReference type="Gene3D" id="3.30.70.1430">
    <property type="entry name" value="Multidrug efflux transporter AcrB pore domain"/>
    <property type="match status" value="2"/>
</dbReference>
<feature type="transmembrane region" description="Helical" evidence="1">
    <location>
        <begin position="531"/>
        <end position="549"/>
    </location>
</feature>
<proteinExistence type="predicted"/>
<reference evidence="2" key="1">
    <citation type="journal article" date="2015" name="Nature">
        <title>Complex archaea that bridge the gap between prokaryotes and eukaryotes.</title>
        <authorList>
            <person name="Spang A."/>
            <person name="Saw J.H."/>
            <person name="Jorgensen S.L."/>
            <person name="Zaremba-Niedzwiedzka K."/>
            <person name="Martijn J."/>
            <person name="Lind A.E."/>
            <person name="van Eijk R."/>
            <person name="Schleper C."/>
            <person name="Guy L."/>
            <person name="Ettema T.J."/>
        </authorList>
    </citation>
    <scope>NUCLEOTIDE SEQUENCE</scope>
</reference>
<dbReference type="PANTHER" id="PTHR32063">
    <property type="match status" value="1"/>
</dbReference>
<keyword evidence="1" id="KW-0472">Membrane</keyword>
<dbReference type="Gene3D" id="3.30.2090.10">
    <property type="entry name" value="Multidrug efflux transporter AcrB TolC docking domain, DN and DC subdomains"/>
    <property type="match status" value="2"/>
</dbReference>
<keyword evidence="1" id="KW-0812">Transmembrane</keyword>
<dbReference type="Gene3D" id="3.30.70.1320">
    <property type="entry name" value="Multidrug efflux transporter AcrB pore domain like"/>
    <property type="match status" value="1"/>
</dbReference>
<feature type="transmembrane region" description="Helical" evidence="1">
    <location>
        <begin position="915"/>
        <end position="939"/>
    </location>
</feature>
<keyword evidence="1" id="KW-1133">Transmembrane helix</keyword>
<dbReference type="AlphaFoldDB" id="A0A0F9W8W9"/>
<feature type="transmembrane region" description="Helical" evidence="1">
    <location>
        <begin position="358"/>
        <end position="379"/>
    </location>
</feature>
<feature type="transmembrane region" description="Helical" evidence="1">
    <location>
        <begin position="862"/>
        <end position="881"/>
    </location>
</feature>
<dbReference type="InterPro" id="IPR001036">
    <property type="entry name" value="Acrflvin-R"/>
</dbReference>
<dbReference type="PRINTS" id="PR00702">
    <property type="entry name" value="ACRIFLAVINRP"/>
</dbReference>
<evidence type="ECO:0000256" key="1">
    <source>
        <dbReference type="SAM" id="Phobius"/>
    </source>
</evidence>
<gene>
    <name evidence="2" type="ORF">LCGC14_0008570</name>
</gene>
<evidence type="ECO:0000313" key="2">
    <source>
        <dbReference type="EMBL" id="KKO12840.1"/>
    </source>
</evidence>
<dbReference type="Gene3D" id="3.30.70.1440">
    <property type="entry name" value="Multidrug efflux transporter AcrB pore domain"/>
    <property type="match status" value="1"/>
</dbReference>
<evidence type="ECO:0008006" key="3">
    <source>
        <dbReference type="Google" id="ProtNLM"/>
    </source>
</evidence>
<protein>
    <recommendedName>
        <fullName evidence="3">SSD domain-containing protein</fullName>
    </recommendedName>
</protein>
<feature type="transmembrane region" description="Helical" evidence="1">
    <location>
        <begin position="1009"/>
        <end position="1034"/>
    </location>
</feature>
<sequence>MTYIKAAVSHSRTTLSIFAVIILAGLAAYRSIPVELNPDVTVPVIITTIILPGISPEDAERLLARPSEIELNNIDGITQLRSFSSEGSATIITEFDVSFDPDLALNDIRSALDRAKARFPQNTEEPLIQEVSAATVPVVQIALGGEGVSERVLLRIAQTLQRQIENLPEILTADTIGAREELLEIIVDPSKLETYGITNQQLVQAVSTNNRLIPAGTLDTGSGAFSVKVPGLIETADDVFQLPIAANADGVVVLSDLAEVRRTFKDADRYAYANGDRSISLDVQKRKGANLVEAMDKIDLIVQDMRTRIPPAVEITYLNNTIPLVIEQNSGLQGNMATAMVLVLVVVIAAVGVRSGILVALAVPFSFFFAFIIISLLGFTYNFMVIFGLLLGLGMLIDGAIVMVEYADRKLAEGYNRKDAFQEATSRMFWPILASTGTTLAAFLPMMFWPGVAGEFMGYLPVTVFAVLIGSLLYALVFAPTIGSLIGGKTGVMAAGGGNQIGKLEETPPDDMRGIVGIYARILRMAVRAPGLVALASVITLVTIVWAYLNYGRGVEFFTSVEPAQTQVQVFTRGNYSPEEIRDIMLDVESRIEDIGYYKSIVTQSGAGRSMGGGMGAAPDLVGTIFLEFTDRRDRDVNGFEVEELYRQAIQDIPGVRAEISTPEQGPPVGKELQMEFYGEDLRTLIAEARRVRSHLENNVEGLIDIDDTTPVPGIEWQITVDRARAAMSGANMTEIGTAIQLLTNGVMMGDFRPDDSEEEVEIRVRYPEEYRGIEQIDNIRINTASGLVPISSFITREALPGVSSIQRVDGNRVVYVRANPAPGYVTNNIVQGVEQWMDANPLAPGIDYRFRGANEEQAESFAFLLSAFGLALALMAILLVTQFNSYYQALLILSSVLLSTAGVLLGLLTTGQTFSVILTGVGIVALAGIIVNNNIVLIDTFNYLRAKHIDWDLREVIVQTGVQRLRPVFLTTFTTGCGLLPLAMHVSIDLIGSEIEIGGPITSQWVKLANAIVFGLSFATILTLIVTPAMLALPDHLRQRLSRIRRMFSKRENVAAEA</sequence>
<dbReference type="GO" id="GO:0005886">
    <property type="term" value="C:plasma membrane"/>
    <property type="evidence" value="ECO:0007669"/>
    <property type="project" value="TreeGrafter"/>
</dbReference>
<organism evidence="2">
    <name type="scientific">marine sediment metagenome</name>
    <dbReference type="NCBI Taxonomy" id="412755"/>
    <lineage>
        <taxon>unclassified sequences</taxon>
        <taxon>metagenomes</taxon>
        <taxon>ecological metagenomes</taxon>
    </lineage>
</organism>
<name>A0A0F9W8W9_9ZZZZ</name>
<dbReference type="PANTHER" id="PTHR32063:SF0">
    <property type="entry name" value="SWARMING MOTILITY PROTEIN SWRC"/>
    <property type="match status" value="1"/>
</dbReference>
<feature type="transmembrane region" description="Helical" evidence="1">
    <location>
        <begin position="428"/>
        <end position="450"/>
    </location>
</feature>
<dbReference type="SUPFAM" id="SSF82693">
    <property type="entry name" value="Multidrug efflux transporter AcrB pore domain, PN1, PN2, PC1 and PC2 subdomains"/>
    <property type="match status" value="2"/>
</dbReference>
<feature type="transmembrane region" description="Helical" evidence="1">
    <location>
        <begin position="969"/>
        <end position="989"/>
    </location>
</feature>
<dbReference type="SUPFAM" id="SSF82866">
    <property type="entry name" value="Multidrug efflux transporter AcrB transmembrane domain"/>
    <property type="match status" value="2"/>
</dbReference>
<feature type="transmembrane region" description="Helical" evidence="1">
    <location>
        <begin position="888"/>
        <end position="909"/>
    </location>
</feature>
<comment type="caution">
    <text evidence="2">The sequence shown here is derived from an EMBL/GenBank/DDBJ whole genome shotgun (WGS) entry which is preliminary data.</text>
</comment>
<feature type="transmembrane region" description="Helical" evidence="1">
    <location>
        <begin position="332"/>
        <end position="351"/>
    </location>
</feature>
<dbReference type="EMBL" id="LAZR01000001">
    <property type="protein sequence ID" value="KKO12840.1"/>
    <property type="molecule type" value="Genomic_DNA"/>
</dbReference>
<feature type="transmembrane region" description="Helical" evidence="1">
    <location>
        <begin position="385"/>
        <end position="407"/>
    </location>
</feature>
<feature type="transmembrane region" description="Helical" evidence="1">
    <location>
        <begin position="456"/>
        <end position="479"/>
    </location>
</feature>
<dbReference type="Pfam" id="PF00873">
    <property type="entry name" value="ACR_tran"/>
    <property type="match status" value="1"/>
</dbReference>
<accession>A0A0F9W8W9</accession>